<dbReference type="SUPFAM" id="SSF51294">
    <property type="entry name" value="Hedgehog/intein (Hint) domain"/>
    <property type="match status" value="1"/>
</dbReference>
<dbReference type="InterPro" id="IPR001767">
    <property type="entry name" value="Hedgehog_Hint"/>
</dbReference>
<dbReference type="Gramene" id="CMO185CT">
    <property type="protein sequence ID" value="CMO185CT"/>
    <property type="gene ID" value="CMO185C"/>
</dbReference>
<dbReference type="GO" id="GO:0010468">
    <property type="term" value="P:regulation of gene expression"/>
    <property type="evidence" value="ECO:0007669"/>
    <property type="project" value="TreeGrafter"/>
</dbReference>
<dbReference type="PANTHER" id="PTHR11889:SF31">
    <property type="entry name" value="PROTEIN HEDGEHOG"/>
    <property type="match status" value="1"/>
</dbReference>
<dbReference type="HOGENOM" id="CLU_549052_0_0_1"/>
<dbReference type="InterPro" id="IPR003587">
    <property type="entry name" value="Hint_dom_N"/>
</dbReference>
<dbReference type="AlphaFoldDB" id="M1VF12"/>
<dbReference type="EMBL" id="AP006497">
    <property type="protein sequence ID" value="BAM81542.1"/>
    <property type="molecule type" value="Genomic_DNA"/>
</dbReference>
<dbReference type="Proteomes" id="UP000007014">
    <property type="component" value="Chromosome 15"/>
</dbReference>
<dbReference type="KEGG" id="cme:CYME_CMO185C"/>
<dbReference type="GO" id="GO:0001708">
    <property type="term" value="P:cell fate specification"/>
    <property type="evidence" value="ECO:0007669"/>
    <property type="project" value="TreeGrafter"/>
</dbReference>
<dbReference type="GO" id="GO:0005113">
    <property type="term" value="F:patched binding"/>
    <property type="evidence" value="ECO:0007669"/>
    <property type="project" value="TreeGrafter"/>
</dbReference>
<evidence type="ECO:0000313" key="4">
    <source>
        <dbReference type="EMBL" id="BAM81542.1"/>
    </source>
</evidence>
<dbReference type="GeneID" id="16995630"/>
<dbReference type="GO" id="GO:0005615">
    <property type="term" value="C:extracellular space"/>
    <property type="evidence" value="ECO:0007669"/>
    <property type="project" value="TreeGrafter"/>
</dbReference>
<reference evidence="4 5" key="1">
    <citation type="journal article" date="2004" name="Nature">
        <title>Genome sequence of the ultrasmall unicellular red alga Cyanidioschyzon merolae 10D.</title>
        <authorList>
            <person name="Matsuzaki M."/>
            <person name="Misumi O."/>
            <person name="Shin-i T."/>
            <person name="Maruyama S."/>
            <person name="Takahara M."/>
            <person name="Miyagishima S."/>
            <person name="Mori T."/>
            <person name="Nishida K."/>
            <person name="Yagisawa F."/>
            <person name="Nishida K."/>
            <person name="Yoshida Y."/>
            <person name="Nishimura Y."/>
            <person name="Nakao S."/>
            <person name="Kobayashi T."/>
            <person name="Momoyama Y."/>
            <person name="Higashiyama T."/>
            <person name="Minoda A."/>
            <person name="Sano M."/>
            <person name="Nomoto H."/>
            <person name="Oishi K."/>
            <person name="Hayashi H."/>
            <person name="Ohta F."/>
            <person name="Nishizaka S."/>
            <person name="Haga S."/>
            <person name="Miura S."/>
            <person name="Morishita T."/>
            <person name="Kabeya Y."/>
            <person name="Terasawa K."/>
            <person name="Suzuki Y."/>
            <person name="Ishii Y."/>
            <person name="Asakawa S."/>
            <person name="Takano H."/>
            <person name="Ohta N."/>
            <person name="Kuroiwa H."/>
            <person name="Tanaka K."/>
            <person name="Shimizu N."/>
            <person name="Sugano S."/>
            <person name="Sato N."/>
            <person name="Nozaki H."/>
            <person name="Ogasawara N."/>
            <person name="Kohara Y."/>
            <person name="Kuroiwa T."/>
        </authorList>
    </citation>
    <scope>NUCLEOTIDE SEQUENCE [LARGE SCALE GENOMIC DNA]</scope>
    <source>
        <strain evidence="4 5">10D</strain>
    </source>
</reference>
<sequence length="530" mass="58162">MRLAMKSLTTLVFVVEIVVCLSVWSGLALPVYRSDRPQLVFAKPPQQQQQQQQQQLAAGVRLERAPLHPLDQRVVQEVSGAPLGQPSLRTSGTSCTSGAGVEVSWTWFNQTSGIVVWQFYNPTSSERAVVLNRGAKGNNSIIESYTFGGAYTFAYLGNGLATLAPGPYPTLEASPSVLPVAIIDKSDPDIGFLFTIRAGGTVSVEEGGFVNLEPFCDSVPDVSFAENADVNITYAKSVMCEEYYFQEGSSNVTCSSNPLVTTWPIYQVANGSVTGQNYIIMDSNTQIEFLNVSNSQGGSSSGFSCFPGDATVTLSDGQVKPIHQLKKGDWIYTLSYDAKDRKWSRVSTRFLGFLDHKPAERTEFLRITLHGTDSVLEITPDHLLPVVAAGPSPGEQRERYMPARLVVPGAFLFLETGELAHVRSMTWVQRTGAFGPLTEAGTLLVDGVLVSCYAHTGSHEAAHMSMWPLRVGSRLSRWLNPVHARVPGSACASTGMHPYARVLLALQYMLRMFEHPRSKQYLHKHQHIWL</sequence>
<dbReference type="Gene3D" id="2.170.16.10">
    <property type="entry name" value="Hedgehog/Intein (Hint) domain"/>
    <property type="match status" value="1"/>
</dbReference>
<dbReference type="GO" id="GO:0005509">
    <property type="term" value="F:calcium ion binding"/>
    <property type="evidence" value="ECO:0007669"/>
    <property type="project" value="TreeGrafter"/>
</dbReference>
<dbReference type="InterPro" id="IPR050387">
    <property type="entry name" value="Hedgehog_Signaling"/>
</dbReference>
<dbReference type="PRINTS" id="PR00632">
    <property type="entry name" value="SONICHHOG"/>
</dbReference>
<evidence type="ECO:0000313" key="5">
    <source>
        <dbReference type="Proteomes" id="UP000007014"/>
    </source>
</evidence>
<reference evidence="4 5" key="2">
    <citation type="journal article" date="2007" name="BMC Biol.">
        <title>A 100%-complete sequence reveals unusually simple genomic features in the hot-spring red alga Cyanidioschyzon merolae.</title>
        <authorList>
            <person name="Nozaki H."/>
            <person name="Takano H."/>
            <person name="Misumi O."/>
            <person name="Terasawa K."/>
            <person name="Matsuzaki M."/>
            <person name="Maruyama S."/>
            <person name="Nishida K."/>
            <person name="Yagisawa F."/>
            <person name="Yoshida Y."/>
            <person name="Fujiwara T."/>
            <person name="Takio S."/>
            <person name="Tamura K."/>
            <person name="Chung S.J."/>
            <person name="Nakamura S."/>
            <person name="Kuroiwa H."/>
            <person name="Tanaka K."/>
            <person name="Sato N."/>
            <person name="Kuroiwa T."/>
        </authorList>
    </citation>
    <scope>NUCLEOTIDE SEQUENCE [LARGE SCALE GENOMIC DNA]</scope>
    <source>
        <strain evidence="4 5">10D</strain>
    </source>
</reference>
<dbReference type="eggNOG" id="KOG3638">
    <property type="taxonomic scope" value="Eukaryota"/>
</dbReference>
<protein>
    <submittedName>
        <fullName evidence="4">Similar to hedgehog protein</fullName>
    </submittedName>
</protein>
<dbReference type="RefSeq" id="XP_005537578.1">
    <property type="nucleotide sequence ID" value="XM_005537521.1"/>
</dbReference>
<feature type="domain" description="Hint" evidence="3">
    <location>
        <begin position="303"/>
        <end position="416"/>
    </location>
</feature>
<evidence type="ECO:0000259" key="3">
    <source>
        <dbReference type="SMART" id="SM00306"/>
    </source>
</evidence>
<dbReference type="InterPro" id="IPR036844">
    <property type="entry name" value="Hint_dom_sf"/>
</dbReference>
<evidence type="ECO:0000256" key="2">
    <source>
        <dbReference type="ARBA" id="ARBA00022729"/>
    </source>
</evidence>
<dbReference type="SMART" id="SM00306">
    <property type="entry name" value="HintN"/>
    <property type="match status" value="1"/>
</dbReference>
<dbReference type="GO" id="GO:0016540">
    <property type="term" value="P:protein autoprocessing"/>
    <property type="evidence" value="ECO:0007669"/>
    <property type="project" value="InterPro"/>
</dbReference>
<dbReference type="CDD" id="cd00081">
    <property type="entry name" value="Hint"/>
    <property type="match status" value="1"/>
</dbReference>
<gene>
    <name evidence="4" type="ORF">CYME_CMO185C</name>
</gene>
<name>M1VF12_CYAM1</name>
<keyword evidence="5" id="KW-1185">Reference proteome</keyword>
<evidence type="ECO:0000256" key="1">
    <source>
        <dbReference type="ARBA" id="ARBA00022473"/>
    </source>
</evidence>
<dbReference type="GO" id="GO:0007267">
    <property type="term" value="P:cell-cell signaling"/>
    <property type="evidence" value="ECO:0007669"/>
    <property type="project" value="InterPro"/>
</dbReference>
<keyword evidence="2" id="KW-0732">Signal</keyword>
<dbReference type="InterPro" id="IPR001657">
    <property type="entry name" value="Hedgehog"/>
</dbReference>
<dbReference type="GO" id="GO:0007224">
    <property type="term" value="P:smoothened signaling pathway"/>
    <property type="evidence" value="ECO:0007669"/>
    <property type="project" value="TreeGrafter"/>
</dbReference>
<dbReference type="PANTHER" id="PTHR11889">
    <property type="entry name" value="HEDGEHOG"/>
    <property type="match status" value="1"/>
</dbReference>
<accession>M1VF12</accession>
<dbReference type="OrthoDB" id="5539at2759"/>
<proteinExistence type="predicted"/>
<organism evidence="4 5">
    <name type="scientific">Cyanidioschyzon merolae (strain NIES-3377 / 10D)</name>
    <name type="common">Unicellular red alga</name>
    <dbReference type="NCBI Taxonomy" id="280699"/>
    <lineage>
        <taxon>Eukaryota</taxon>
        <taxon>Rhodophyta</taxon>
        <taxon>Bangiophyceae</taxon>
        <taxon>Cyanidiales</taxon>
        <taxon>Cyanidiaceae</taxon>
        <taxon>Cyanidioschyzon</taxon>
    </lineage>
</organism>
<dbReference type="Pfam" id="PF01079">
    <property type="entry name" value="Hint"/>
    <property type="match status" value="1"/>
</dbReference>
<keyword evidence="1" id="KW-0217">Developmental protein</keyword>